<proteinExistence type="predicted"/>
<dbReference type="SUPFAM" id="SSF47113">
    <property type="entry name" value="Histone-fold"/>
    <property type="match status" value="1"/>
</dbReference>
<evidence type="ECO:0000313" key="5">
    <source>
        <dbReference type="EMBL" id="CAG1840767.1"/>
    </source>
</evidence>
<evidence type="ECO:0000256" key="1">
    <source>
        <dbReference type="ARBA" id="ARBA00004123"/>
    </source>
</evidence>
<feature type="domain" description="Transcription factor CBF/NF-Y/archaeal histone" evidence="4">
    <location>
        <begin position="8"/>
        <end position="71"/>
    </location>
</feature>
<feature type="region of interest" description="Disordered" evidence="3">
    <location>
        <begin position="89"/>
        <end position="153"/>
    </location>
</feature>
<sequence>MRRKLHTRFPATRIKKIMQSDEDIGKIALAVPVLVSKALELFLQDLCGKTYSMTLHRGVKTMSSFPLKQCVHKFTVFDFLKDLVSNVPDVGGSDADPDDKASKKRKAADEDNYSEEETKRSNNQEACRSSSSSSGSRSRRGQGRRCRGKGRGSLVVDGVEKGSVDFNIYEDDPGTQHDDELTHSETDRDMATASEENCVTSSSVRATVGNFDLNLDFNDIEEIAPASATTAAAMATIFKVNGDLTDDYLGSSISNMDKITIDPVQFALLHRD</sequence>
<dbReference type="InterPro" id="IPR003958">
    <property type="entry name" value="CBFA_NFYB_domain"/>
</dbReference>
<gene>
    <name evidence="5" type="ORF">GSMUA_105610.1</name>
</gene>
<accession>A0A8D7A146</accession>
<evidence type="ECO:0000256" key="3">
    <source>
        <dbReference type="SAM" id="MobiDB-lite"/>
    </source>
</evidence>
<reference evidence="5" key="1">
    <citation type="submission" date="2021-03" db="EMBL/GenBank/DDBJ databases">
        <authorList>
            <consortium name="Genoscope - CEA"/>
            <person name="William W."/>
        </authorList>
    </citation>
    <scope>NUCLEOTIDE SEQUENCE</scope>
    <source>
        <strain evidence="5">Doubled-haploid Pahang</strain>
    </source>
</reference>
<dbReference type="PANTHER" id="PTHR10252">
    <property type="entry name" value="HISTONE-LIKE TRANSCRIPTION FACTOR CCAAT-RELATED"/>
    <property type="match status" value="1"/>
</dbReference>
<dbReference type="Pfam" id="PF00808">
    <property type="entry name" value="CBFD_NFYB_HMF"/>
    <property type="match status" value="1"/>
</dbReference>
<evidence type="ECO:0000259" key="4">
    <source>
        <dbReference type="Pfam" id="PF00808"/>
    </source>
</evidence>
<evidence type="ECO:0000256" key="2">
    <source>
        <dbReference type="ARBA" id="ARBA00023242"/>
    </source>
</evidence>
<dbReference type="InterPro" id="IPR050568">
    <property type="entry name" value="Transcr_DNA_Rep_Reg"/>
</dbReference>
<feature type="compositionally biased region" description="Basic residues" evidence="3">
    <location>
        <begin position="137"/>
        <end position="150"/>
    </location>
</feature>
<dbReference type="InterPro" id="IPR009072">
    <property type="entry name" value="Histone-fold"/>
</dbReference>
<dbReference type="GO" id="GO:0005634">
    <property type="term" value="C:nucleus"/>
    <property type="evidence" value="ECO:0007669"/>
    <property type="project" value="UniProtKB-SubCell"/>
</dbReference>
<dbReference type="GO" id="GO:0046982">
    <property type="term" value="F:protein heterodimerization activity"/>
    <property type="evidence" value="ECO:0007669"/>
    <property type="project" value="InterPro"/>
</dbReference>
<dbReference type="AlphaFoldDB" id="A0A8D7A146"/>
<dbReference type="Gene3D" id="1.10.20.10">
    <property type="entry name" value="Histone, subunit A"/>
    <property type="match status" value="1"/>
</dbReference>
<dbReference type="PANTHER" id="PTHR10252:SF5">
    <property type="entry name" value="DR1-ASSOCIATED COREPRESSOR"/>
    <property type="match status" value="1"/>
</dbReference>
<dbReference type="CDD" id="cd22906">
    <property type="entry name" value="HFD_DRAP1"/>
    <property type="match status" value="1"/>
</dbReference>
<dbReference type="EMBL" id="HG996469">
    <property type="protein sequence ID" value="CAG1840767.1"/>
    <property type="molecule type" value="Genomic_DNA"/>
</dbReference>
<keyword evidence="2" id="KW-0539">Nucleus</keyword>
<comment type="subcellular location">
    <subcellularLocation>
        <location evidence="1">Nucleus</location>
    </subcellularLocation>
</comment>
<dbReference type="FunFam" id="1.10.20.10:FF:000038">
    <property type="entry name" value="dr1-associated corepressor homolog"/>
    <property type="match status" value="1"/>
</dbReference>
<organism evidence="5">
    <name type="scientific">Musa acuminata subsp. malaccensis</name>
    <name type="common">Wild banana</name>
    <name type="synonym">Musa malaccensis</name>
    <dbReference type="NCBI Taxonomy" id="214687"/>
    <lineage>
        <taxon>Eukaryota</taxon>
        <taxon>Viridiplantae</taxon>
        <taxon>Streptophyta</taxon>
        <taxon>Embryophyta</taxon>
        <taxon>Tracheophyta</taxon>
        <taxon>Spermatophyta</taxon>
        <taxon>Magnoliopsida</taxon>
        <taxon>Liliopsida</taxon>
        <taxon>Zingiberales</taxon>
        <taxon>Musaceae</taxon>
        <taxon>Musa</taxon>
    </lineage>
</organism>
<name>A0A8D7A146_MUSAM</name>
<protein>
    <submittedName>
        <fullName evidence="5">(wild Malaysian banana) hypothetical protein</fullName>
    </submittedName>
</protein>